<feature type="domain" description="AIG1-type G" evidence="17">
    <location>
        <begin position="9"/>
        <end position="135"/>
    </location>
</feature>
<evidence type="ECO:0000256" key="16">
    <source>
        <dbReference type="ARBA" id="ARBA00024013"/>
    </source>
</evidence>
<keyword evidence="7" id="KW-0479">Metal-binding</keyword>
<dbReference type="PANTHER" id="PTHR10903">
    <property type="entry name" value="GTPASE, IMAP FAMILY MEMBER-RELATED"/>
    <property type="match status" value="1"/>
</dbReference>
<evidence type="ECO:0000256" key="15">
    <source>
        <dbReference type="ARBA" id="ARBA00023136"/>
    </source>
</evidence>
<accession>A2FRC8</accession>
<dbReference type="KEGG" id="tva:4750243"/>
<reference evidence="18" key="1">
    <citation type="submission" date="2006-10" db="EMBL/GenBank/DDBJ databases">
        <authorList>
            <person name="Amadeo P."/>
            <person name="Zhao Q."/>
            <person name="Wortman J."/>
            <person name="Fraser-Liggett C."/>
            <person name="Carlton J."/>
        </authorList>
    </citation>
    <scope>NUCLEOTIDE SEQUENCE</scope>
    <source>
        <strain evidence="18">G3</strain>
    </source>
</reference>
<evidence type="ECO:0000256" key="11">
    <source>
        <dbReference type="ARBA" id="ARBA00022842"/>
    </source>
</evidence>
<keyword evidence="13" id="KW-1133">Transmembrane helix</keyword>
<evidence type="ECO:0000256" key="4">
    <source>
        <dbReference type="ARBA" id="ARBA00022528"/>
    </source>
</evidence>
<dbReference type="EMBL" id="DS113962">
    <property type="protein sequence ID" value="EAX92529.1"/>
    <property type="molecule type" value="Genomic_DNA"/>
</dbReference>
<keyword evidence="10" id="KW-1002">Plastid outer membrane</keyword>
<keyword evidence="19" id="KW-1185">Reference proteome</keyword>
<dbReference type="Gene3D" id="3.40.50.300">
    <property type="entry name" value="P-loop containing nucleotide triphosphate hydrolases"/>
    <property type="match status" value="1"/>
</dbReference>
<dbReference type="InterPro" id="IPR006703">
    <property type="entry name" value="G_AIG1"/>
</dbReference>
<keyword evidence="4" id="KW-0150">Chloroplast</keyword>
<evidence type="ECO:0000256" key="2">
    <source>
        <dbReference type="ARBA" id="ARBA00004167"/>
    </source>
</evidence>
<keyword evidence="3" id="KW-0813">Transport</keyword>
<dbReference type="InterPro" id="IPR045058">
    <property type="entry name" value="GIMA/IAN/Toc"/>
</dbReference>
<dbReference type="Pfam" id="PF04548">
    <property type="entry name" value="AIG1"/>
    <property type="match status" value="1"/>
</dbReference>
<keyword evidence="6" id="KW-0812">Transmembrane</keyword>
<dbReference type="GO" id="GO:0003924">
    <property type="term" value="F:GTPase activity"/>
    <property type="evidence" value="ECO:0000318"/>
    <property type="project" value="GO_Central"/>
</dbReference>
<protein>
    <recommendedName>
        <fullName evidence="17">AIG1-type G domain-containing protein</fullName>
    </recommendedName>
</protein>
<dbReference type="InParanoid" id="A2FRC8"/>
<gene>
    <name evidence="18" type="ORF">TVAG_146250</name>
</gene>
<dbReference type="FunFam" id="3.40.50.300:FF:002894">
    <property type="entry name" value="AIG1 family protein"/>
    <property type="match status" value="1"/>
</dbReference>
<evidence type="ECO:0000256" key="14">
    <source>
        <dbReference type="ARBA" id="ARBA00023134"/>
    </source>
</evidence>
<evidence type="ECO:0000256" key="8">
    <source>
        <dbReference type="ARBA" id="ARBA00022741"/>
    </source>
</evidence>
<dbReference type="PANTHER" id="PTHR10903:SF135">
    <property type="entry name" value="TRANSLOCASE OF CHLOROPLAST 120, CHLOROPLASTIC-RELATED"/>
    <property type="match status" value="1"/>
</dbReference>
<sequence>MQNENNVVVMFIGDTGAGKSSVGNLYLKDKAFEASQKAEACTLVPKHQSRIVNGTERIVIDTEGFDDGDHITEDQIEKLAHYLKTFPIGINAIGVVIQYSRMRLTRGVKDVIKFIYDAFGDVILSHLCIIWTFSKYRPEDWKVRNEDYKPKITNYLCEISGKKEIPNIPFYYVNCDKPDKDFVVENMTQFHGWAVSRQKFSSSEIKEATLGYTTEEEKEEKVKVETFTDGNVTYQKYVDRVRHKIIPNGNKNDIHYSDWEITKEYQEKLEEVKEEFQYNVLSGYTYEDGNKYEIRQDLVREVRIFYQTGKQKEGHWAVLKENKVCVGKTTTHEEVIEKSWVEIVDGGYNQIIASFKQLVKTNPDGETSFGDPKEIPGSRRINFVKNTPTVIVKKKRGLLRKVLGAIF</sequence>
<dbReference type="GO" id="GO:0005525">
    <property type="term" value="F:GTP binding"/>
    <property type="evidence" value="ECO:0007669"/>
    <property type="project" value="UniProtKB-KW"/>
</dbReference>
<keyword evidence="8" id="KW-0547">Nucleotide-binding</keyword>
<evidence type="ECO:0000256" key="7">
    <source>
        <dbReference type="ARBA" id="ARBA00022723"/>
    </source>
</evidence>
<dbReference type="OMA" id="YRVIHEK"/>
<organism evidence="18 19">
    <name type="scientific">Trichomonas vaginalis (strain ATCC PRA-98 / G3)</name>
    <dbReference type="NCBI Taxonomy" id="412133"/>
    <lineage>
        <taxon>Eukaryota</taxon>
        <taxon>Metamonada</taxon>
        <taxon>Parabasalia</taxon>
        <taxon>Trichomonadida</taxon>
        <taxon>Trichomonadidae</taxon>
        <taxon>Trichomonas</taxon>
    </lineage>
</organism>
<keyword evidence="12" id="KW-0653">Protein transport</keyword>
<keyword evidence="5" id="KW-0934">Plastid</keyword>
<keyword evidence="11" id="KW-0460">Magnesium</keyword>
<keyword evidence="14" id="KW-0342">GTP-binding</keyword>
<dbReference type="GO" id="GO:0015031">
    <property type="term" value="P:protein transport"/>
    <property type="evidence" value="ECO:0007669"/>
    <property type="project" value="UniProtKB-KW"/>
</dbReference>
<evidence type="ECO:0000256" key="12">
    <source>
        <dbReference type="ARBA" id="ARBA00022927"/>
    </source>
</evidence>
<comment type="subcellular location">
    <subcellularLocation>
        <location evidence="2">Membrane</location>
        <topology evidence="2">Single-pass membrane protein</topology>
    </subcellularLocation>
    <subcellularLocation>
        <location evidence="16">Plastid</location>
        <location evidence="16">Chloroplast outer membrane</location>
    </subcellularLocation>
</comment>
<evidence type="ECO:0000256" key="5">
    <source>
        <dbReference type="ARBA" id="ARBA00022640"/>
    </source>
</evidence>
<evidence type="ECO:0000256" key="3">
    <source>
        <dbReference type="ARBA" id="ARBA00022448"/>
    </source>
</evidence>
<dbReference type="SMR" id="A2FRC8"/>
<evidence type="ECO:0000256" key="9">
    <source>
        <dbReference type="ARBA" id="ARBA00022801"/>
    </source>
</evidence>
<comment type="cofactor">
    <cofactor evidence="1">
        <name>Mg(2+)</name>
        <dbReference type="ChEBI" id="CHEBI:18420"/>
    </cofactor>
</comment>
<evidence type="ECO:0000256" key="10">
    <source>
        <dbReference type="ARBA" id="ARBA00022805"/>
    </source>
</evidence>
<evidence type="ECO:0000256" key="6">
    <source>
        <dbReference type="ARBA" id="ARBA00022692"/>
    </source>
</evidence>
<proteinExistence type="predicted"/>
<dbReference type="GO" id="GO:0046872">
    <property type="term" value="F:metal ion binding"/>
    <property type="evidence" value="ECO:0007669"/>
    <property type="project" value="UniProtKB-KW"/>
</dbReference>
<dbReference type="OrthoDB" id="5985928at2759"/>
<dbReference type="SUPFAM" id="SSF52540">
    <property type="entry name" value="P-loop containing nucleoside triphosphate hydrolases"/>
    <property type="match status" value="1"/>
</dbReference>
<evidence type="ECO:0000256" key="1">
    <source>
        <dbReference type="ARBA" id="ARBA00001946"/>
    </source>
</evidence>
<keyword evidence="15" id="KW-0472">Membrane</keyword>
<dbReference type="VEuPathDB" id="TrichDB:TVAG_146250"/>
<evidence type="ECO:0000256" key="13">
    <source>
        <dbReference type="ARBA" id="ARBA00022989"/>
    </source>
</evidence>
<dbReference type="Proteomes" id="UP000001542">
    <property type="component" value="Unassembled WGS sequence"/>
</dbReference>
<keyword evidence="9" id="KW-0378">Hydrolase</keyword>
<evidence type="ECO:0000313" key="18">
    <source>
        <dbReference type="EMBL" id="EAX92529.1"/>
    </source>
</evidence>
<dbReference type="RefSeq" id="XP_001305459.1">
    <property type="nucleotide sequence ID" value="XM_001305458.1"/>
</dbReference>
<reference evidence="18" key="2">
    <citation type="journal article" date="2007" name="Science">
        <title>Draft genome sequence of the sexually transmitted pathogen Trichomonas vaginalis.</title>
        <authorList>
            <person name="Carlton J.M."/>
            <person name="Hirt R.P."/>
            <person name="Silva J.C."/>
            <person name="Delcher A.L."/>
            <person name="Schatz M."/>
            <person name="Zhao Q."/>
            <person name="Wortman J.R."/>
            <person name="Bidwell S.L."/>
            <person name="Alsmark U.C.M."/>
            <person name="Besteiro S."/>
            <person name="Sicheritz-Ponten T."/>
            <person name="Noel C.J."/>
            <person name="Dacks J.B."/>
            <person name="Foster P.G."/>
            <person name="Simillion C."/>
            <person name="Van de Peer Y."/>
            <person name="Miranda-Saavedra D."/>
            <person name="Barton G.J."/>
            <person name="Westrop G.D."/>
            <person name="Mueller S."/>
            <person name="Dessi D."/>
            <person name="Fiori P.L."/>
            <person name="Ren Q."/>
            <person name="Paulsen I."/>
            <person name="Zhang H."/>
            <person name="Bastida-Corcuera F.D."/>
            <person name="Simoes-Barbosa A."/>
            <person name="Brown M.T."/>
            <person name="Hayes R.D."/>
            <person name="Mukherjee M."/>
            <person name="Okumura C.Y."/>
            <person name="Schneider R."/>
            <person name="Smith A.J."/>
            <person name="Vanacova S."/>
            <person name="Villalvazo M."/>
            <person name="Haas B.J."/>
            <person name="Pertea M."/>
            <person name="Feldblyum T.V."/>
            <person name="Utterback T.R."/>
            <person name="Shu C.L."/>
            <person name="Osoegawa K."/>
            <person name="de Jong P.J."/>
            <person name="Hrdy I."/>
            <person name="Horvathova L."/>
            <person name="Zubacova Z."/>
            <person name="Dolezal P."/>
            <person name="Malik S.B."/>
            <person name="Logsdon J.M. Jr."/>
            <person name="Henze K."/>
            <person name="Gupta A."/>
            <person name="Wang C.C."/>
            <person name="Dunne R.L."/>
            <person name="Upcroft J.A."/>
            <person name="Upcroft P."/>
            <person name="White O."/>
            <person name="Salzberg S.L."/>
            <person name="Tang P."/>
            <person name="Chiu C.-H."/>
            <person name="Lee Y.-S."/>
            <person name="Embley T.M."/>
            <person name="Coombs G.H."/>
            <person name="Mottram J.C."/>
            <person name="Tachezy J."/>
            <person name="Fraser-Liggett C.M."/>
            <person name="Johnson P.J."/>
        </authorList>
    </citation>
    <scope>NUCLEOTIDE SEQUENCE [LARGE SCALE GENOMIC DNA]</scope>
    <source>
        <strain evidence="18">G3</strain>
    </source>
</reference>
<name>A2FRC8_TRIV3</name>
<evidence type="ECO:0000259" key="17">
    <source>
        <dbReference type="Pfam" id="PF04548"/>
    </source>
</evidence>
<evidence type="ECO:0000313" key="19">
    <source>
        <dbReference type="Proteomes" id="UP000001542"/>
    </source>
</evidence>
<dbReference type="InterPro" id="IPR027417">
    <property type="entry name" value="P-loop_NTPase"/>
</dbReference>
<dbReference type="AlphaFoldDB" id="A2FRC8"/>
<dbReference type="VEuPathDB" id="TrichDB:TVAGG3_1051880"/>
<dbReference type="STRING" id="5722.A2FRC8"/>
<dbReference type="GO" id="GO:0009707">
    <property type="term" value="C:chloroplast outer membrane"/>
    <property type="evidence" value="ECO:0007669"/>
    <property type="project" value="UniProtKB-SubCell"/>
</dbReference>